<evidence type="ECO:0000256" key="7">
    <source>
        <dbReference type="ARBA" id="ARBA00040167"/>
    </source>
</evidence>
<dbReference type="EC" id="4.2.1.75" evidence="3 9"/>
<evidence type="ECO:0000256" key="2">
    <source>
        <dbReference type="ARBA" id="ARBA00008133"/>
    </source>
</evidence>
<dbReference type="SUPFAM" id="SSF69618">
    <property type="entry name" value="HemD-like"/>
    <property type="match status" value="1"/>
</dbReference>
<dbReference type="EMBL" id="JBHSWD010000001">
    <property type="protein sequence ID" value="MFC6591561.1"/>
    <property type="molecule type" value="Genomic_DNA"/>
</dbReference>
<dbReference type="InterPro" id="IPR003754">
    <property type="entry name" value="4pyrrol_synth_uPrphyn_synth"/>
</dbReference>
<comment type="similarity">
    <text evidence="2 9">Belongs to the uroporphyrinogen-III synthase family.</text>
</comment>
<keyword evidence="12" id="KW-1185">Reference proteome</keyword>
<protein>
    <recommendedName>
        <fullName evidence="7 9">Uroporphyrinogen-III synthase</fullName>
        <ecNumber evidence="3 9">4.2.1.75</ecNumber>
    </recommendedName>
</protein>
<evidence type="ECO:0000259" key="10">
    <source>
        <dbReference type="Pfam" id="PF02602"/>
    </source>
</evidence>
<keyword evidence="5 9" id="KW-0627">Porphyrin biosynthesis</keyword>
<dbReference type="Pfam" id="PF02602">
    <property type="entry name" value="HEM4"/>
    <property type="match status" value="1"/>
</dbReference>
<dbReference type="InterPro" id="IPR036108">
    <property type="entry name" value="4pyrrol_syn_uPrphyn_synt_sf"/>
</dbReference>
<evidence type="ECO:0000256" key="9">
    <source>
        <dbReference type="RuleBase" id="RU366031"/>
    </source>
</evidence>
<accession>A0ABW1YC06</accession>
<reference evidence="12" key="1">
    <citation type="journal article" date="2019" name="Int. J. Syst. Evol. Microbiol.">
        <title>The Global Catalogue of Microorganisms (GCM) 10K type strain sequencing project: providing services to taxonomists for standard genome sequencing and annotation.</title>
        <authorList>
            <consortium name="The Broad Institute Genomics Platform"/>
            <consortium name="The Broad Institute Genome Sequencing Center for Infectious Disease"/>
            <person name="Wu L."/>
            <person name="Ma J."/>
        </authorList>
    </citation>
    <scope>NUCLEOTIDE SEQUENCE [LARGE SCALE GENOMIC DNA]</scope>
    <source>
        <strain evidence="12">CGMCC 1.15772</strain>
    </source>
</reference>
<name>A0ABW1YC06_9DEIO</name>
<dbReference type="RefSeq" id="WP_380082563.1">
    <property type="nucleotide sequence ID" value="NZ_JBHSWD010000001.1"/>
</dbReference>
<dbReference type="CDD" id="cd06578">
    <property type="entry name" value="HemD"/>
    <property type="match status" value="1"/>
</dbReference>
<evidence type="ECO:0000256" key="1">
    <source>
        <dbReference type="ARBA" id="ARBA00004772"/>
    </source>
</evidence>
<dbReference type="PANTHER" id="PTHR38042:SF1">
    <property type="entry name" value="UROPORPHYRINOGEN-III SYNTHASE, CHLOROPLASTIC"/>
    <property type="match status" value="1"/>
</dbReference>
<dbReference type="InterPro" id="IPR039793">
    <property type="entry name" value="UROS/Hem4"/>
</dbReference>
<evidence type="ECO:0000313" key="11">
    <source>
        <dbReference type="EMBL" id="MFC6591561.1"/>
    </source>
</evidence>
<comment type="catalytic activity">
    <reaction evidence="8 9">
        <text>hydroxymethylbilane = uroporphyrinogen III + H2O</text>
        <dbReference type="Rhea" id="RHEA:18965"/>
        <dbReference type="ChEBI" id="CHEBI:15377"/>
        <dbReference type="ChEBI" id="CHEBI:57308"/>
        <dbReference type="ChEBI" id="CHEBI:57845"/>
        <dbReference type="EC" id="4.2.1.75"/>
    </reaction>
</comment>
<dbReference type="PANTHER" id="PTHR38042">
    <property type="entry name" value="UROPORPHYRINOGEN-III SYNTHASE, CHLOROPLASTIC"/>
    <property type="match status" value="1"/>
</dbReference>
<comment type="caution">
    <text evidence="11">The sequence shown here is derived from an EMBL/GenBank/DDBJ whole genome shotgun (WGS) entry which is preliminary data.</text>
</comment>
<sequence>MRAGVSDTVVVTQTGAGGARCAARLRSEGFSAVHLPLTGFGPPDDPQPWEQAQASLMAGAYRWTVLTSPQAARAFVQQVPAQLAGPCAAVGAGTAQVLQAAGVEVQFVPSQADAQHLAAELPCEPGDRVLHPRSAEAAPTLSRSLAARGCTVDSVALYRPCPLALPPSNGRNFAWQQRSLWRLDRRRGLWQPAWGPPLPSNR</sequence>
<evidence type="ECO:0000256" key="3">
    <source>
        <dbReference type="ARBA" id="ARBA00013109"/>
    </source>
</evidence>
<comment type="pathway">
    <text evidence="1 9">Porphyrin-containing compound metabolism; protoporphyrin-IX biosynthesis; coproporphyrinogen-III from 5-aminolevulinate: step 3/4.</text>
</comment>
<evidence type="ECO:0000256" key="4">
    <source>
        <dbReference type="ARBA" id="ARBA00023239"/>
    </source>
</evidence>
<evidence type="ECO:0000256" key="8">
    <source>
        <dbReference type="ARBA" id="ARBA00048617"/>
    </source>
</evidence>
<dbReference type="Gene3D" id="3.40.50.10090">
    <property type="match status" value="1"/>
</dbReference>
<gene>
    <name evidence="11" type="ORF">ACFP81_05715</name>
</gene>
<organism evidence="11 12">
    <name type="scientific">Deinococcus lacus</name>
    <dbReference type="NCBI Taxonomy" id="392561"/>
    <lineage>
        <taxon>Bacteria</taxon>
        <taxon>Thermotogati</taxon>
        <taxon>Deinococcota</taxon>
        <taxon>Deinococci</taxon>
        <taxon>Deinococcales</taxon>
        <taxon>Deinococcaceae</taxon>
        <taxon>Deinococcus</taxon>
    </lineage>
</organism>
<proteinExistence type="inferred from homology"/>
<keyword evidence="4 9" id="KW-0456">Lyase</keyword>
<comment type="function">
    <text evidence="6 9">Catalyzes cyclization of the linear tetrapyrrole, hydroxymethylbilane, to the macrocyclic uroporphyrinogen III.</text>
</comment>
<dbReference type="Proteomes" id="UP001596297">
    <property type="component" value="Unassembled WGS sequence"/>
</dbReference>
<evidence type="ECO:0000313" key="12">
    <source>
        <dbReference type="Proteomes" id="UP001596297"/>
    </source>
</evidence>
<feature type="domain" description="Tetrapyrrole biosynthesis uroporphyrinogen III synthase" evidence="10">
    <location>
        <begin position="21"/>
        <end position="160"/>
    </location>
</feature>
<evidence type="ECO:0000256" key="6">
    <source>
        <dbReference type="ARBA" id="ARBA00037589"/>
    </source>
</evidence>
<evidence type="ECO:0000256" key="5">
    <source>
        <dbReference type="ARBA" id="ARBA00023244"/>
    </source>
</evidence>